<dbReference type="EMBL" id="ACJN02000005">
    <property type="protein sequence ID" value="EFI32756.1"/>
    <property type="molecule type" value="Genomic_DNA"/>
</dbReference>
<proteinExistence type="predicted"/>
<reference evidence="2" key="1">
    <citation type="submission" date="2010-05" db="EMBL/GenBank/DDBJ databases">
        <title>The draft genome of Desulfonatronospira thiodismutans ASO3-1.</title>
        <authorList>
            <consortium name="US DOE Joint Genome Institute (JGI-PGF)"/>
            <person name="Lucas S."/>
            <person name="Copeland A."/>
            <person name="Lapidus A."/>
            <person name="Cheng J.-F."/>
            <person name="Bruce D."/>
            <person name="Goodwin L."/>
            <person name="Pitluck S."/>
            <person name="Chertkov O."/>
            <person name="Brettin T."/>
            <person name="Detter J.C."/>
            <person name="Han C."/>
            <person name="Land M.L."/>
            <person name="Hauser L."/>
            <person name="Kyrpides N."/>
            <person name="Mikhailova N."/>
            <person name="Muyzer G."/>
            <person name="Woyke T."/>
        </authorList>
    </citation>
    <scope>NUCLEOTIDE SEQUENCE [LARGE SCALE GENOMIC DNA]</scope>
    <source>
        <strain evidence="2">ASO3-1</strain>
    </source>
</reference>
<comment type="caution">
    <text evidence="2">The sequence shown here is derived from an EMBL/GenBank/DDBJ whole genome shotgun (WGS) entry which is preliminary data.</text>
</comment>
<gene>
    <name evidence="2" type="ORF">Dthio_PD0045</name>
</gene>
<keyword evidence="1" id="KW-0472">Membrane</keyword>
<protein>
    <submittedName>
        <fullName evidence="2">Uncharacterized protein</fullName>
    </submittedName>
</protein>
<keyword evidence="1" id="KW-0812">Transmembrane</keyword>
<organism evidence="2 3">
    <name type="scientific">Desulfonatronospira thiodismutans ASO3-1</name>
    <dbReference type="NCBI Taxonomy" id="555779"/>
    <lineage>
        <taxon>Bacteria</taxon>
        <taxon>Pseudomonadati</taxon>
        <taxon>Thermodesulfobacteriota</taxon>
        <taxon>Desulfovibrionia</taxon>
        <taxon>Desulfovibrionales</taxon>
        <taxon>Desulfonatronovibrionaceae</taxon>
        <taxon>Desulfonatronospira</taxon>
    </lineage>
</organism>
<keyword evidence="1" id="KW-1133">Transmembrane helix</keyword>
<dbReference type="Proteomes" id="UP000005496">
    <property type="component" value="Unassembled WGS sequence"/>
</dbReference>
<evidence type="ECO:0000256" key="1">
    <source>
        <dbReference type="SAM" id="Phobius"/>
    </source>
</evidence>
<evidence type="ECO:0000313" key="2">
    <source>
        <dbReference type="EMBL" id="EFI32756.1"/>
    </source>
</evidence>
<name>D6SV00_9BACT</name>
<dbReference type="AlphaFoldDB" id="D6SV00"/>
<sequence length="53" mass="6009">MQDTNGVSRLGERLRQEIRLCSENYHERKLRLYKRATAVLGAAVIGLIIIAVI</sequence>
<evidence type="ECO:0000313" key="3">
    <source>
        <dbReference type="Proteomes" id="UP000005496"/>
    </source>
</evidence>
<keyword evidence="3" id="KW-1185">Reference proteome</keyword>
<accession>D6SV00</accession>
<feature type="transmembrane region" description="Helical" evidence="1">
    <location>
        <begin position="32"/>
        <end position="52"/>
    </location>
</feature>
<dbReference type="RefSeq" id="WP_008871850.1">
    <property type="nucleotide sequence ID" value="NZ_ACJN02000005.1"/>
</dbReference>